<dbReference type="Proteomes" id="UP000799423">
    <property type="component" value="Unassembled WGS sequence"/>
</dbReference>
<protein>
    <submittedName>
        <fullName evidence="2">Uncharacterized protein</fullName>
    </submittedName>
</protein>
<name>A0A6A7ATH2_9PLEO</name>
<proteinExistence type="predicted"/>
<evidence type="ECO:0000313" key="2">
    <source>
        <dbReference type="EMBL" id="KAF2845405.1"/>
    </source>
</evidence>
<gene>
    <name evidence="2" type="ORF">T440DRAFT_522649</name>
</gene>
<accession>A0A6A7ATH2</accession>
<sequence length="116" mass="12399">MAPIPTACPISLPSIISVTDLDTSGWSKQTILALVGVLIVPATPCAALLLRLLYSKLKIWKGEDETNADEENIVDPTKDDVETHATPIPDLNEILSVSMVATCDSAVGLEEHSTRC</sequence>
<keyword evidence="1" id="KW-0472">Membrane</keyword>
<dbReference type="AlphaFoldDB" id="A0A6A7ATH2"/>
<evidence type="ECO:0000256" key="1">
    <source>
        <dbReference type="SAM" id="Phobius"/>
    </source>
</evidence>
<dbReference type="EMBL" id="MU006347">
    <property type="protein sequence ID" value="KAF2845405.1"/>
    <property type="molecule type" value="Genomic_DNA"/>
</dbReference>
<organism evidence="2 3">
    <name type="scientific">Plenodomus tracheiphilus IPT5</name>
    <dbReference type="NCBI Taxonomy" id="1408161"/>
    <lineage>
        <taxon>Eukaryota</taxon>
        <taxon>Fungi</taxon>
        <taxon>Dikarya</taxon>
        <taxon>Ascomycota</taxon>
        <taxon>Pezizomycotina</taxon>
        <taxon>Dothideomycetes</taxon>
        <taxon>Pleosporomycetidae</taxon>
        <taxon>Pleosporales</taxon>
        <taxon>Pleosporineae</taxon>
        <taxon>Leptosphaeriaceae</taxon>
        <taxon>Plenodomus</taxon>
    </lineage>
</organism>
<feature type="transmembrane region" description="Helical" evidence="1">
    <location>
        <begin position="31"/>
        <end position="54"/>
    </location>
</feature>
<reference evidence="2" key="1">
    <citation type="submission" date="2020-01" db="EMBL/GenBank/DDBJ databases">
        <authorList>
            <consortium name="DOE Joint Genome Institute"/>
            <person name="Haridas S."/>
            <person name="Albert R."/>
            <person name="Binder M."/>
            <person name="Bloem J."/>
            <person name="Labutti K."/>
            <person name="Salamov A."/>
            <person name="Andreopoulos B."/>
            <person name="Baker S.E."/>
            <person name="Barry K."/>
            <person name="Bills G."/>
            <person name="Bluhm B.H."/>
            <person name="Cannon C."/>
            <person name="Castanera R."/>
            <person name="Culley D.E."/>
            <person name="Daum C."/>
            <person name="Ezra D."/>
            <person name="Gonzalez J.B."/>
            <person name="Henrissat B."/>
            <person name="Kuo A."/>
            <person name="Liang C."/>
            <person name="Lipzen A."/>
            <person name="Lutzoni F."/>
            <person name="Magnuson J."/>
            <person name="Mondo S."/>
            <person name="Nolan M."/>
            <person name="Ohm R."/>
            <person name="Pangilinan J."/>
            <person name="Park H.-J."/>
            <person name="Ramirez L."/>
            <person name="Alfaro M."/>
            <person name="Sun H."/>
            <person name="Tritt A."/>
            <person name="Yoshinaga Y."/>
            <person name="Zwiers L.-H."/>
            <person name="Turgeon B.G."/>
            <person name="Goodwin S.B."/>
            <person name="Spatafora J.W."/>
            <person name="Crous P.W."/>
            <person name="Grigoriev I.V."/>
        </authorList>
    </citation>
    <scope>NUCLEOTIDE SEQUENCE</scope>
    <source>
        <strain evidence="2">IPT5</strain>
    </source>
</reference>
<keyword evidence="3" id="KW-1185">Reference proteome</keyword>
<keyword evidence="1" id="KW-1133">Transmembrane helix</keyword>
<evidence type="ECO:0000313" key="3">
    <source>
        <dbReference type="Proteomes" id="UP000799423"/>
    </source>
</evidence>
<keyword evidence="1" id="KW-0812">Transmembrane</keyword>